<feature type="transmembrane region" description="Helical" evidence="7">
    <location>
        <begin position="216"/>
        <end position="233"/>
    </location>
</feature>
<keyword evidence="9" id="KW-1185">Reference proteome</keyword>
<evidence type="ECO:0000256" key="6">
    <source>
        <dbReference type="ARBA" id="ARBA00023136"/>
    </source>
</evidence>
<gene>
    <name evidence="8" type="ORF">CWI84_00685</name>
</gene>
<comment type="caution">
    <text evidence="8">The sequence shown here is derived from an EMBL/GenBank/DDBJ whole genome shotgun (WGS) entry which is preliminary data.</text>
</comment>
<keyword evidence="4 7" id="KW-0812">Transmembrane</keyword>
<dbReference type="Proteomes" id="UP000287996">
    <property type="component" value="Unassembled WGS sequence"/>
</dbReference>
<evidence type="ECO:0000313" key="9">
    <source>
        <dbReference type="Proteomes" id="UP000287996"/>
    </source>
</evidence>
<dbReference type="OrthoDB" id="9805703at2"/>
<reference evidence="8 9" key="1">
    <citation type="journal article" date="2011" name="Front. Microbiol.">
        <title>Genomic signatures of strain selection and enhancement in Bacillus atrophaeus var. globigii, a historical biowarfare simulant.</title>
        <authorList>
            <person name="Gibbons H.S."/>
            <person name="Broomall S.M."/>
            <person name="McNew L.A."/>
            <person name="Daligault H."/>
            <person name="Chapman C."/>
            <person name="Bruce D."/>
            <person name="Karavis M."/>
            <person name="Krepps M."/>
            <person name="McGregor P.A."/>
            <person name="Hong C."/>
            <person name="Park K.H."/>
            <person name="Akmal A."/>
            <person name="Feldman A."/>
            <person name="Lin J.S."/>
            <person name="Chang W.E."/>
            <person name="Higgs B.W."/>
            <person name="Demirev P."/>
            <person name="Lindquist J."/>
            <person name="Liem A."/>
            <person name="Fochler E."/>
            <person name="Read T.D."/>
            <person name="Tapia R."/>
            <person name="Johnson S."/>
            <person name="Bishop-Lilly K.A."/>
            <person name="Detter C."/>
            <person name="Han C."/>
            <person name="Sozhamannan S."/>
            <person name="Rosenzweig C.N."/>
            <person name="Skowronski E.W."/>
        </authorList>
    </citation>
    <scope>NUCLEOTIDE SEQUENCE [LARGE SCALE GENOMIC DNA]</scope>
    <source>
        <strain evidence="8 9">CC-PW-9</strain>
    </source>
</reference>
<dbReference type="NCBIfam" id="TIGR00698">
    <property type="entry name" value="YeiH family putative sulfate export transporter"/>
    <property type="match status" value="1"/>
</dbReference>
<accession>A0A432ZTZ0</accession>
<sequence length="331" mass="35106">MKNIIPGLLASMGIAATVLWGKHQVFFLETISPLLISIALGIVISHALPNVWKSRLTSGLNVAKGTVLRTAIVLYGFNITFQAFADIGLYGVLSAVTMVATILCVGVWLGKRLFGLDTEQSLLVAAGSAICGAAAVAAFEPIINAKPHKVLTAISTVVVFGTLSMLLLPTLFELVPLTHHQYGLWAGISIHEVAQVVVAGDAISESAAHIAVLEKMFRVVLLVPVLLIVAIWTKSRFQDSNISVVEKRITVPWFAFLFIGVIVINSLEILPSSLIDILSNVATYLLCVAMAALGMLTHISVIKQGGLQAFGLAAILFVLLLVAGFGLATFG</sequence>
<feature type="transmembrane region" description="Helical" evidence="7">
    <location>
        <begin position="31"/>
        <end position="48"/>
    </location>
</feature>
<dbReference type="EMBL" id="PIQH01000001">
    <property type="protein sequence ID" value="RUO81311.1"/>
    <property type="molecule type" value="Genomic_DNA"/>
</dbReference>
<feature type="transmembrane region" description="Helical" evidence="7">
    <location>
        <begin position="87"/>
        <end position="110"/>
    </location>
</feature>
<dbReference type="InterPro" id="IPR004630">
    <property type="entry name" value="UPF0324_YeiH-like"/>
</dbReference>
<keyword evidence="5 7" id="KW-1133">Transmembrane helix</keyword>
<feature type="transmembrane region" description="Helical" evidence="7">
    <location>
        <begin position="122"/>
        <end position="143"/>
    </location>
</feature>
<feature type="transmembrane region" description="Helical" evidence="7">
    <location>
        <begin position="253"/>
        <end position="270"/>
    </location>
</feature>
<comment type="similarity">
    <text evidence="2">Belongs to the UPF0324 family.</text>
</comment>
<dbReference type="RefSeq" id="WP_126840656.1">
    <property type="nucleotide sequence ID" value="NZ_PIQH01000001.1"/>
</dbReference>
<keyword evidence="3" id="KW-1003">Cell membrane</keyword>
<evidence type="ECO:0000313" key="8">
    <source>
        <dbReference type="EMBL" id="RUO81311.1"/>
    </source>
</evidence>
<protein>
    <submittedName>
        <fullName evidence="8">YeiH family putative sulfate export transporter</fullName>
    </submittedName>
</protein>
<dbReference type="PANTHER" id="PTHR30106:SF2">
    <property type="entry name" value="UPF0324 INNER MEMBRANE PROTEIN YEIH"/>
    <property type="match status" value="1"/>
</dbReference>
<evidence type="ECO:0000256" key="7">
    <source>
        <dbReference type="SAM" id="Phobius"/>
    </source>
</evidence>
<evidence type="ECO:0000256" key="4">
    <source>
        <dbReference type="ARBA" id="ARBA00022692"/>
    </source>
</evidence>
<evidence type="ECO:0000256" key="1">
    <source>
        <dbReference type="ARBA" id="ARBA00004651"/>
    </source>
</evidence>
<feature type="transmembrane region" description="Helical" evidence="7">
    <location>
        <begin position="307"/>
        <end position="330"/>
    </location>
</feature>
<proteinExistence type="inferred from homology"/>
<dbReference type="AlphaFoldDB" id="A0A432ZTZ0"/>
<evidence type="ECO:0000256" key="5">
    <source>
        <dbReference type="ARBA" id="ARBA00022989"/>
    </source>
</evidence>
<feature type="transmembrane region" description="Helical" evidence="7">
    <location>
        <begin position="282"/>
        <end position="301"/>
    </location>
</feature>
<organism evidence="8 9">
    <name type="scientific">Idiomarina tyrosinivorans</name>
    <dbReference type="NCBI Taxonomy" id="1445662"/>
    <lineage>
        <taxon>Bacteria</taxon>
        <taxon>Pseudomonadati</taxon>
        <taxon>Pseudomonadota</taxon>
        <taxon>Gammaproteobacteria</taxon>
        <taxon>Alteromonadales</taxon>
        <taxon>Idiomarinaceae</taxon>
        <taxon>Idiomarina</taxon>
    </lineage>
</organism>
<evidence type="ECO:0000256" key="2">
    <source>
        <dbReference type="ARBA" id="ARBA00007977"/>
    </source>
</evidence>
<dbReference type="Pfam" id="PF03601">
    <property type="entry name" value="Cons_hypoth698"/>
    <property type="match status" value="1"/>
</dbReference>
<name>A0A432ZTZ0_9GAMM</name>
<evidence type="ECO:0000256" key="3">
    <source>
        <dbReference type="ARBA" id="ARBA00022475"/>
    </source>
</evidence>
<feature type="transmembrane region" description="Helical" evidence="7">
    <location>
        <begin position="150"/>
        <end position="172"/>
    </location>
</feature>
<keyword evidence="6 7" id="KW-0472">Membrane</keyword>
<comment type="subcellular location">
    <subcellularLocation>
        <location evidence="1">Cell membrane</location>
        <topology evidence="1">Multi-pass membrane protein</topology>
    </subcellularLocation>
</comment>
<dbReference type="PANTHER" id="PTHR30106">
    <property type="entry name" value="INNER MEMBRANE PROTEIN YEIH-RELATED"/>
    <property type="match status" value="1"/>
</dbReference>
<dbReference type="GO" id="GO:0005886">
    <property type="term" value="C:plasma membrane"/>
    <property type="evidence" value="ECO:0007669"/>
    <property type="project" value="UniProtKB-SubCell"/>
</dbReference>
<dbReference type="InterPro" id="IPR018383">
    <property type="entry name" value="UPF0324_pro"/>
</dbReference>